<evidence type="ECO:0000313" key="1">
    <source>
        <dbReference type="EMBL" id="CRL02836.1"/>
    </source>
</evidence>
<keyword evidence="2" id="KW-1185">Reference proteome</keyword>
<dbReference type="AlphaFoldDB" id="A0A1J1ITD1"/>
<accession>A0A1J1ITD1</accession>
<reference evidence="1 2" key="1">
    <citation type="submission" date="2015-04" db="EMBL/GenBank/DDBJ databases">
        <authorList>
            <person name="Syromyatnikov M.Y."/>
            <person name="Popov V.N."/>
        </authorList>
    </citation>
    <scope>NUCLEOTIDE SEQUENCE [LARGE SCALE GENOMIC DNA]</scope>
</reference>
<proteinExistence type="predicted"/>
<dbReference type="EMBL" id="CVRI01000058">
    <property type="protein sequence ID" value="CRL02836.1"/>
    <property type="molecule type" value="Genomic_DNA"/>
</dbReference>
<sequence>MTSMILKLPLTCDALLHHQKKKIWQHFLKVTKYILKEVTRSKSNEILMVWTCNRYFKQGIFQTQAYNEKRKSVHDLAIDNICKGF</sequence>
<gene>
    <name evidence="1" type="ORF">CLUMA_CG016020</name>
</gene>
<evidence type="ECO:0000313" key="2">
    <source>
        <dbReference type="Proteomes" id="UP000183832"/>
    </source>
</evidence>
<dbReference type="Proteomes" id="UP000183832">
    <property type="component" value="Unassembled WGS sequence"/>
</dbReference>
<name>A0A1J1ITD1_9DIPT</name>
<protein>
    <submittedName>
        <fullName evidence="1">CLUMA_CG016020, isoform A</fullName>
    </submittedName>
</protein>
<organism evidence="1 2">
    <name type="scientific">Clunio marinus</name>
    <dbReference type="NCBI Taxonomy" id="568069"/>
    <lineage>
        <taxon>Eukaryota</taxon>
        <taxon>Metazoa</taxon>
        <taxon>Ecdysozoa</taxon>
        <taxon>Arthropoda</taxon>
        <taxon>Hexapoda</taxon>
        <taxon>Insecta</taxon>
        <taxon>Pterygota</taxon>
        <taxon>Neoptera</taxon>
        <taxon>Endopterygota</taxon>
        <taxon>Diptera</taxon>
        <taxon>Nematocera</taxon>
        <taxon>Chironomoidea</taxon>
        <taxon>Chironomidae</taxon>
        <taxon>Clunio</taxon>
    </lineage>
</organism>